<sequence length="8" mass="944">HLRCLISC</sequence>
<gene>
    <name evidence="1" type="primary">ttcA</name>
    <name evidence="1" type="ORF">VCHENC02_5752B</name>
</gene>
<comment type="caution">
    <text evidence="1">The sequence shown here is derived from an EMBL/GenBank/DDBJ whole genome shotgun (WGS) entry which is preliminary data.</text>
</comment>
<reference evidence="1 2" key="1">
    <citation type="submission" date="2012-10" db="EMBL/GenBank/DDBJ databases">
        <title>Genome sequence of Vibrio Cholerae HENC-02.</title>
        <authorList>
            <person name="Eppinger M."/>
            <person name="Hasan N.A."/>
            <person name="Sengamalay N."/>
            <person name="Hine E."/>
            <person name="Su Q."/>
            <person name="Daugherty S.C."/>
            <person name="Young S."/>
            <person name="Sadzewicz L."/>
            <person name="Tallon L."/>
            <person name="Cebula T.A."/>
            <person name="Ravel J."/>
            <person name="Colwell R.R."/>
        </authorList>
    </citation>
    <scope>NUCLEOTIDE SEQUENCE [LARGE SCALE GENOMIC DNA]</scope>
    <source>
        <strain evidence="1 2">HENC-02</strain>
    </source>
</reference>
<evidence type="ECO:0000313" key="2">
    <source>
        <dbReference type="Proteomes" id="UP000008367"/>
    </source>
</evidence>
<accession>A0A454CPK9</accession>
<feature type="non-terminal residue" evidence="1">
    <location>
        <position position="1"/>
    </location>
</feature>
<dbReference type="Proteomes" id="UP000008367">
    <property type="component" value="Unassembled WGS sequence"/>
</dbReference>
<protein>
    <submittedName>
        <fullName evidence="1">tRNA 2-thiocytidine biosynthesis TtcA domain protein</fullName>
    </submittedName>
</protein>
<evidence type="ECO:0000313" key="1">
    <source>
        <dbReference type="EMBL" id="EKM28339.1"/>
    </source>
</evidence>
<organism evidence="1 2">
    <name type="scientific">Vibrio harveyi</name>
    <name type="common">Beneckea harveyi</name>
    <dbReference type="NCBI Taxonomy" id="669"/>
    <lineage>
        <taxon>Bacteria</taxon>
        <taxon>Pseudomonadati</taxon>
        <taxon>Pseudomonadota</taxon>
        <taxon>Gammaproteobacteria</taxon>
        <taxon>Vibrionales</taxon>
        <taxon>Vibrionaceae</taxon>
        <taxon>Vibrio</taxon>
    </lineage>
</organism>
<name>A0A454CPK9_VIBHA</name>
<proteinExistence type="predicted"/>
<dbReference type="EMBL" id="AJSR01002573">
    <property type="protein sequence ID" value="EKM28339.1"/>
    <property type="molecule type" value="Genomic_DNA"/>
</dbReference>